<keyword evidence="3" id="KW-1185">Reference proteome</keyword>
<dbReference type="AlphaFoldDB" id="A0A841H375"/>
<feature type="region of interest" description="Disordered" evidence="1">
    <location>
        <begin position="69"/>
        <end position="88"/>
    </location>
</feature>
<evidence type="ECO:0000313" key="2">
    <source>
        <dbReference type="EMBL" id="MBB6072551.1"/>
    </source>
</evidence>
<gene>
    <name evidence="2" type="ORF">HNQ61_004214</name>
</gene>
<sequence length="239" mass="26139">MSDELSPAEMTVLRDLARRGNPMSEVRLDTEALVALAARRFVRRISGFAVITPEGQRAFAELSRPAAPAPIAGEAPAPAPEAAADGDAADGADVQLNETQEDMVRQLALANADMPFDDLDGRVVRALEGRGLVQRMDGLVSLTDAGRRMYEERIRRRRRARTGWVGAPAPRADVSPEEERSAPEKAIREAVDVLRGTVPGEDNIMLGDLEAPAEDAFKALLELADRIERGDDPRRIRRR</sequence>
<accession>A0A841H375</accession>
<keyword evidence="2" id="KW-0238">DNA-binding</keyword>
<organism evidence="2 3">
    <name type="scientific">Longimicrobium terrae</name>
    <dbReference type="NCBI Taxonomy" id="1639882"/>
    <lineage>
        <taxon>Bacteria</taxon>
        <taxon>Pseudomonadati</taxon>
        <taxon>Gemmatimonadota</taxon>
        <taxon>Longimicrobiia</taxon>
        <taxon>Longimicrobiales</taxon>
        <taxon>Longimicrobiaceae</taxon>
        <taxon>Longimicrobium</taxon>
    </lineage>
</organism>
<dbReference type="SUPFAM" id="SSF46785">
    <property type="entry name" value="Winged helix' DNA-binding domain"/>
    <property type="match status" value="1"/>
</dbReference>
<evidence type="ECO:0000256" key="1">
    <source>
        <dbReference type="SAM" id="MobiDB-lite"/>
    </source>
</evidence>
<dbReference type="GO" id="GO:0003677">
    <property type="term" value="F:DNA binding"/>
    <property type="evidence" value="ECO:0007669"/>
    <property type="project" value="UniProtKB-KW"/>
</dbReference>
<dbReference type="RefSeq" id="WP_170032799.1">
    <property type="nucleotide sequence ID" value="NZ_JABDTL010000001.1"/>
</dbReference>
<dbReference type="Proteomes" id="UP000582837">
    <property type="component" value="Unassembled WGS sequence"/>
</dbReference>
<proteinExistence type="predicted"/>
<evidence type="ECO:0000313" key="3">
    <source>
        <dbReference type="Proteomes" id="UP000582837"/>
    </source>
</evidence>
<dbReference type="InterPro" id="IPR036390">
    <property type="entry name" value="WH_DNA-bd_sf"/>
</dbReference>
<reference evidence="2 3" key="1">
    <citation type="submission" date="2020-08" db="EMBL/GenBank/DDBJ databases">
        <title>Genomic Encyclopedia of Type Strains, Phase IV (KMG-IV): sequencing the most valuable type-strain genomes for metagenomic binning, comparative biology and taxonomic classification.</title>
        <authorList>
            <person name="Goeker M."/>
        </authorList>
    </citation>
    <scope>NUCLEOTIDE SEQUENCE [LARGE SCALE GENOMIC DNA]</scope>
    <source>
        <strain evidence="2 3">DSM 29007</strain>
    </source>
</reference>
<protein>
    <submittedName>
        <fullName evidence="2">DNA-binding MarR family transcriptional regulator</fullName>
    </submittedName>
</protein>
<comment type="caution">
    <text evidence="2">The sequence shown here is derived from an EMBL/GenBank/DDBJ whole genome shotgun (WGS) entry which is preliminary data.</text>
</comment>
<dbReference type="EMBL" id="JACHIA010000016">
    <property type="protein sequence ID" value="MBB6072551.1"/>
    <property type="molecule type" value="Genomic_DNA"/>
</dbReference>
<name>A0A841H375_9BACT</name>